<keyword evidence="5 6" id="KW-0482">Metalloprotease</keyword>
<dbReference type="GO" id="GO:0046872">
    <property type="term" value="F:metal ion binding"/>
    <property type="evidence" value="ECO:0007669"/>
    <property type="project" value="UniProtKB-KW"/>
</dbReference>
<gene>
    <name evidence="10" type="ORF">AAE02nite_13440</name>
</gene>
<feature type="domain" description="Peptidase M48" evidence="9">
    <location>
        <begin position="75"/>
        <end position="248"/>
    </location>
</feature>
<accession>A0A512AVG7</accession>
<feature type="region of interest" description="Disordered" evidence="7">
    <location>
        <begin position="253"/>
        <end position="274"/>
    </location>
</feature>
<dbReference type="GO" id="GO:0004222">
    <property type="term" value="F:metalloendopeptidase activity"/>
    <property type="evidence" value="ECO:0007669"/>
    <property type="project" value="InterPro"/>
</dbReference>
<proteinExistence type="inferred from homology"/>
<evidence type="ECO:0000256" key="3">
    <source>
        <dbReference type="ARBA" id="ARBA00022801"/>
    </source>
</evidence>
<evidence type="ECO:0000313" key="10">
    <source>
        <dbReference type="EMBL" id="GEO03680.1"/>
    </source>
</evidence>
<dbReference type="Proteomes" id="UP000321532">
    <property type="component" value="Unassembled WGS sequence"/>
</dbReference>
<comment type="similarity">
    <text evidence="6">Belongs to the peptidase M48 family.</text>
</comment>
<evidence type="ECO:0000256" key="1">
    <source>
        <dbReference type="ARBA" id="ARBA00022670"/>
    </source>
</evidence>
<evidence type="ECO:0000313" key="11">
    <source>
        <dbReference type="Proteomes" id="UP000321532"/>
    </source>
</evidence>
<dbReference type="Gene3D" id="3.30.2010.10">
    <property type="entry name" value="Metalloproteases ('zincins'), catalytic domain"/>
    <property type="match status" value="1"/>
</dbReference>
<comment type="cofactor">
    <cofactor evidence="6">
        <name>Zn(2+)</name>
        <dbReference type="ChEBI" id="CHEBI:29105"/>
    </cofactor>
    <text evidence="6">Binds 1 zinc ion per subunit.</text>
</comment>
<dbReference type="PROSITE" id="PS51257">
    <property type="entry name" value="PROKAR_LIPOPROTEIN"/>
    <property type="match status" value="1"/>
</dbReference>
<evidence type="ECO:0000259" key="9">
    <source>
        <dbReference type="Pfam" id="PF01435"/>
    </source>
</evidence>
<evidence type="ECO:0000256" key="2">
    <source>
        <dbReference type="ARBA" id="ARBA00022723"/>
    </source>
</evidence>
<evidence type="ECO:0000256" key="5">
    <source>
        <dbReference type="ARBA" id="ARBA00023049"/>
    </source>
</evidence>
<dbReference type="PANTHER" id="PTHR22726">
    <property type="entry name" value="METALLOENDOPEPTIDASE OMA1"/>
    <property type="match status" value="1"/>
</dbReference>
<dbReference type="PANTHER" id="PTHR22726:SF1">
    <property type="entry name" value="METALLOENDOPEPTIDASE OMA1, MITOCHONDRIAL"/>
    <property type="match status" value="1"/>
</dbReference>
<dbReference type="RefSeq" id="WP_146896287.1">
    <property type="nucleotide sequence ID" value="NZ_BJYS01000007.1"/>
</dbReference>
<name>A0A512AVG7_9BACT</name>
<feature type="chain" id="PRO_5022146754" evidence="8">
    <location>
        <begin position="26"/>
        <end position="274"/>
    </location>
</feature>
<dbReference type="AlphaFoldDB" id="A0A512AVG7"/>
<evidence type="ECO:0000256" key="4">
    <source>
        <dbReference type="ARBA" id="ARBA00022833"/>
    </source>
</evidence>
<keyword evidence="1 6" id="KW-0645">Protease</keyword>
<feature type="signal peptide" evidence="8">
    <location>
        <begin position="1"/>
        <end position="25"/>
    </location>
</feature>
<keyword evidence="8" id="KW-0732">Signal</keyword>
<dbReference type="InterPro" id="IPR001915">
    <property type="entry name" value="Peptidase_M48"/>
</dbReference>
<organism evidence="10 11">
    <name type="scientific">Adhaeribacter aerolatus</name>
    <dbReference type="NCBI Taxonomy" id="670289"/>
    <lineage>
        <taxon>Bacteria</taxon>
        <taxon>Pseudomonadati</taxon>
        <taxon>Bacteroidota</taxon>
        <taxon>Cytophagia</taxon>
        <taxon>Cytophagales</taxon>
        <taxon>Hymenobacteraceae</taxon>
        <taxon>Adhaeribacter</taxon>
    </lineage>
</organism>
<dbReference type="GO" id="GO:0051603">
    <property type="term" value="P:proteolysis involved in protein catabolic process"/>
    <property type="evidence" value="ECO:0007669"/>
    <property type="project" value="TreeGrafter"/>
</dbReference>
<sequence length="274" mass="30255">MKQIIYSYRLALFGLLLAFFTQSCAKDKNGDRLLFSIDQDIALGEQVAHTVDSTYRAKGQLIERNNARYAPAYQNLDLIVKRILNSGQVAYKDEFKWDTKIIKDDKTLNAFATPGGHIYVFSGLIKYLDNEDQFAGVLGHEIAHADKRHTTKQLQTQYGINILLAVVLGENQGALTQIATSLTGLKFGRDAEREADDFSVIYLSGTDYACNGAAGFFQKMEAENQGGAVPEFFSTHPNPGNRIQAINDKAQQQGCKTTPSGSGSFAQLKNNLNQ</sequence>
<evidence type="ECO:0000256" key="6">
    <source>
        <dbReference type="RuleBase" id="RU003983"/>
    </source>
</evidence>
<protein>
    <submittedName>
        <fullName evidence="10">Peptidase M48</fullName>
    </submittedName>
</protein>
<dbReference type="InterPro" id="IPR051156">
    <property type="entry name" value="Mito/Outer_Membr_Metalloprot"/>
</dbReference>
<comment type="caution">
    <text evidence="10">The sequence shown here is derived from an EMBL/GenBank/DDBJ whole genome shotgun (WGS) entry which is preliminary data.</text>
</comment>
<dbReference type="Pfam" id="PF01435">
    <property type="entry name" value="Peptidase_M48"/>
    <property type="match status" value="1"/>
</dbReference>
<dbReference type="OrthoDB" id="9810445at2"/>
<dbReference type="GO" id="GO:0016020">
    <property type="term" value="C:membrane"/>
    <property type="evidence" value="ECO:0007669"/>
    <property type="project" value="TreeGrafter"/>
</dbReference>
<dbReference type="EMBL" id="BJYS01000007">
    <property type="protein sequence ID" value="GEO03680.1"/>
    <property type="molecule type" value="Genomic_DNA"/>
</dbReference>
<evidence type="ECO:0000256" key="7">
    <source>
        <dbReference type="SAM" id="MobiDB-lite"/>
    </source>
</evidence>
<keyword evidence="11" id="KW-1185">Reference proteome</keyword>
<evidence type="ECO:0000256" key="8">
    <source>
        <dbReference type="SAM" id="SignalP"/>
    </source>
</evidence>
<keyword evidence="2" id="KW-0479">Metal-binding</keyword>
<keyword evidence="3 6" id="KW-0378">Hydrolase</keyword>
<reference evidence="10 11" key="1">
    <citation type="submission" date="2019-07" db="EMBL/GenBank/DDBJ databases">
        <title>Whole genome shotgun sequence of Adhaeribacter aerolatus NBRC 106133.</title>
        <authorList>
            <person name="Hosoyama A."/>
            <person name="Uohara A."/>
            <person name="Ohji S."/>
            <person name="Ichikawa N."/>
        </authorList>
    </citation>
    <scope>NUCLEOTIDE SEQUENCE [LARGE SCALE GENOMIC DNA]</scope>
    <source>
        <strain evidence="10 11">NBRC 106133</strain>
    </source>
</reference>
<keyword evidence="4 6" id="KW-0862">Zinc</keyword>